<keyword evidence="3" id="KW-1185">Reference proteome</keyword>
<evidence type="ECO:0000259" key="1">
    <source>
        <dbReference type="PROSITE" id="PS50206"/>
    </source>
</evidence>
<dbReference type="STRING" id="706191.PANA_2680"/>
<accession>D4GJ97</accession>
<dbReference type="Pfam" id="PF00581">
    <property type="entry name" value="Rhodanese"/>
    <property type="match status" value="1"/>
</dbReference>
<dbReference type="SUPFAM" id="SSF52821">
    <property type="entry name" value="Rhodanese/Cell cycle control phosphatase"/>
    <property type="match status" value="1"/>
</dbReference>
<proteinExistence type="predicted"/>
<dbReference type="SMART" id="SM00450">
    <property type="entry name" value="RHOD"/>
    <property type="match status" value="1"/>
</dbReference>
<dbReference type="PANTHER" id="PTHR43031:SF1">
    <property type="entry name" value="PYRIDINE NUCLEOTIDE-DISULPHIDE OXIDOREDUCTASE"/>
    <property type="match status" value="1"/>
</dbReference>
<evidence type="ECO:0000313" key="3">
    <source>
        <dbReference type="Proteomes" id="UP000001702"/>
    </source>
</evidence>
<dbReference type="InterPro" id="IPR036873">
    <property type="entry name" value="Rhodanese-like_dom_sf"/>
</dbReference>
<dbReference type="InterPro" id="IPR050229">
    <property type="entry name" value="GlpE_sulfurtransferase"/>
</dbReference>
<dbReference type="AlphaFoldDB" id="D4GJ97"/>
<sequence length="209" mass="22987">MRGLYPLAKRGAQAVAQTASCLMMKQLQQRGSHRGLMGSLKAVLSISPLCRKLPVCHNRRKNDVICFRFSPASPQQSLAYLQAKLAYYTDAWDLADDLAHQRPGVVVIDARQIEAYRAGHLCGAINFPHREMNEASTAELDRNLLYVTYCDGIGCNGSTKAAYQLALLGFKVKELIGGLDFWKRDGHPMAWGDEPGEWPQTASAASCGC</sequence>
<dbReference type="KEGG" id="pam:PANA_2680"/>
<feature type="domain" description="Rhodanese" evidence="1">
    <location>
        <begin position="101"/>
        <end position="191"/>
    </location>
</feature>
<dbReference type="Gene3D" id="3.40.250.10">
    <property type="entry name" value="Rhodanese-like domain"/>
    <property type="match status" value="1"/>
</dbReference>
<dbReference type="PROSITE" id="PS50206">
    <property type="entry name" value="RHODANESE_3"/>
    <property type="match status" value="1"/>
</dbReference>
<protein>
    <recommendedName>
        <fullName evidence="1">Rhodanese domain-containing protein</fullName>
    </recommendedName>
</protein>
<reference evidence="2 3" key="1">
    <citation type="journal article" date="2010" name="J. Bacteriol.">
        <title>Genome sequence of Pantoea ananatis LMG20103, the causative agent of Eucalyptus blight and dieback.</title>
        <authorList>
            <person name="De Maayer P."/>
            <person name="Chan W.Y."/>
            <person name="Venter S.N."/>
            <person name="Toth I.K."/>
            <person name="Birch P.R."/>
            <person name="Joubert F."/>
            <person name="Coutinho T.A."/>
        </authorList>
    </citation>
    <scope>NUCLEOTIDE SEQUENCE [LARGE SCALE GENOMIC DNA]</scope>
    <source>
        <strain evidence="2 3">LMG 20103</strain>
    </source>
</reference>
<dbReference type="Proteomes" id="UP000001702">
    <property type="component" value="Chromosome"/>
</dbReference>
<dbReference type="HOGENOM" id="CLU_089574_4_1_6"/>
<dbReference type="PANTHER" id="PTHR43031">
    <property type="entry name" value="FAD-DEPENDENT OXIDOREDUCTASE"/>
    <property type="match status" value="1"/>
</dbReference>
<dbReference type="InterPro" id="IPR001763">
    <property type="entry name" value="Rhodanese-like_dom"/>
</dbReference>
<organism evidence="2 3">
    <name type="scientific">Pantoea ananatis (strain LMG 20103)</name>
    <dbReference type="NCBI Taxonomy" id="706191"/>
    <lineage>
        <taxon>Bacteria</taxon>
        <taxon>Pseudomonadati</taxon>
        <taxon>Pseudomonadota</taxon>
        <taxon>Gammaproteobacteria</taxon>
        <taxon>Enterobacterales</taxon>
        <taxon>Erwiniaceae</taxon>
        <taxon>Pantoea</taxon>
    </lineage>
</organism>
<name>D4GJ97_PANAM</name>
<dbReference type="eggNOG" id="COG0607">
    <property type="taxonomic scope" value="Bacteria"/>
</dbReference>
<gene>
    <name evidence="2" type="ordered locus">PANA_2680</name>
</gene>
<evidence type="ECO:0000313" key="2">
    <source>
        <dbReference type="EMBL" id="ADD77847.1"/>
    </source>
</evidence>
<dbReference type="EMBL" id="CP001875">
    <property type="protein sequence ID" value="ADD77847.1"/>
    <property type="molecule type" value="Genomic_DNA"/>
</dbReference>